<sequence length="100" mass="10903">MTVIPVTDITSIDNDDGQHLDHSVLVAIIVCMLFFALLVSAFTLVWCLRSSESGRPTHNPDNTTTIVQPPIILAPSIPLKKYHPREYPHGAGTQPDISGV</sequence>
<keyword evidence="3" id="KW-1185">Reference proteome</keyword>
<feature type="transmembrane region" description="Helical" evidence="1">
    <location>
        <begin position="24"/>
        <end position="48"/>
    </location>
</feature>
<dbReference type="EMBL" id="FUEG01000008">
    <property type="protein sequence ID" value="SJL07141.1"/>
    <property type="molecule type" value="Genomic_DNA"/>
</dbReference>
<accession>A0A284REE8</accession>
<reference evidence="3" key="1">
    <citation type="journal article" date="2017" name="Nat. Ecol. Evol.">
        <title>Genome expansion and lineage-specific genetic innovations in the forest pathogenic fungi Armillaria.</title>
        <authorList>
            <person name="Sipos G."/>
            <person name="Prasanna A.N."/>
            <person name="Walter M.C."/>
            <person name="O'Connor E."/>
            <person name="Balint B."/>
            <person name="Krizsan K."/>
            <person name="Kiss B."/>
            <person name="Hess J."/>
            <person name="Varga T."/>
            <person name="Slot J."/>
            <person name="Riley R."/>
            <person name="Boka B."/>
            <person name="Rigling D."/>
            <person name="Barry K."/>
            <person name="Lee J."/>
            <person name="Mihaltcheva S."/>
            <person name="LaButti K."/>
            <person name="Lipzen A."/>
            <person name="Waldron R."/>
            <person name="Moloney N.M."/>
            <person name="Sperisen C."/>
            <person name="Kredics L."/>
            <person name="Vagvoelgyi C."/>
            <person name="Patrignani A."/>
            <person name="Fitzpatrick D."/>
            <person name="Nagy I."/>
            <person name="Doyle S."/>
            <person name="Anderson J.B."/>
            <person name="Grigoriev I.V."/>
            <person name="Gueldener U."/>
            <person name="Muensterkoetter M."/>
            <person name="Nagy L.G."/>
        </authorList>
    </citation>
    <scope>NUCLEOTIDE SEQUENCE [LARGE SCALE GENOMIC DNA]</scope>
    <source>
        <strain evidence="3">C18/9</strain>
    </source>
</reference>
<protein>
    <submittedName>
        <fullName evidence="2">Uncharacterized protein</fullName>
    </submittedName>
</protein>
<dbReference type="Proteomes" id="UP000219338">
    <property type="component" value="Unassembled WGS sequence"/>
</dbReference>
<evidence type="ECO:0000313" key="3">
    <source>
        <dbReference type="Proteomes" id="UP000219338"/>
    </source>
</evidence>
<name>A0A284REE8_ARMOS</name>
<evidence type="ECO:0000256" key="1">
    <source>
        <dbReference type="SAM" id="Phobius"/>
    </source>
</evidence>
<keyword evidence="1" id="KW-0812">Transmembrane</keyword>
<gene>
    <name evidence="2" type="ORF">ARMOST_10484</name>
</gene>
<keyword evidence="1" id="KW-1133">Transmembrane helix</keyword>
<dbReference type="AlphaFoldDB" id="A0A284REE8"/>
<keyword evidence="1" id="KW-0472">Membrane</keyword>
<organism evidence="2 3">
    <name type="scientific">Armillaria ostoyae</name>
    <name type="common">Armillaria root rot fungus</name>
    <dbReference type="NCBI Taxonomy" id="47428"/>
    <lineage>
        <taxon>Eukaryota</taxon>
        <taxon>Fungi</taxon>
        <taxon>Dikarya</taxon>
        <taxon>Basidiomycota</taxon>
        <taxon>Agaricomycotina</taxon>
        <taxon>Agaricomycetes</taxon>
        <taxon>Agaricomycetidae</taxon>
        <taxon>Agaricales</taxon>
        <taxon>Marasmiineae</taxon>
        <taxon>Physalacriaceae</taxon>
        <taxon>Armillaria</taxon>
    </lineage>
</organism>
<proteinExistence type="predicted"/>
<evidence type="ECO:0000313" key="2">
    <source>
        <dbReference type="EMBL" id="SJL07141.1"/>
    </source>
</evidence>
<dbReference type="OrthoDB" id="2851065at2759"/>